<evidence type="ECO:0000256" key="2">
    <source>
        <dbReference type="SAM" id="Phobius"/>
    </source>
</evidence>
<evidence type="ECO:0000313" key="4">
    <source>
        <dbReference type="Proteomes" id="UP000515563"/>
    </source>
</evidence>
<dbReference type="RefSeq" id="WP_185443214.1">
    <property type="nucleotide sequence ID" value="NZ_CP043661.1"/>
</dbReference>
<keyword evidence="2" id="KW-0812">Transmembrane</keyword>
<accession>A0A7G6X3J9</accession>
<keyword evidence="2" id="KW-0472">Membrane</keyword>
<dbReference type="KEGG" id="kqi:F1D05_26500"/>
<gene>
    <name evidence="3" type="ORF">F1D05_26500</name>
</gene>
<dbReference type="EMBL" id="CP043661">
    <property type="protein sequence ID" value="QNE20814.1"/>
    <property type="molecule type" value="Genomic_DNA"/>
</dbReference>
<evidence type="ECO:0000313" key="3">
    <source>
        <dbReference type="EMBL" id="QNE20814.1"/>
    </source>
</evidence>
<protein>
    <submittedName>
        <fullName evidence="3">Uncharacterized protein</fullName>
    </submittedName>
</protein>
<dbReference type="Proteomes" id="UP000515563">
    <property type="component" value="Chromosome"/>
</dbReference>
<organism evidence="3 4">
    <name type="scientific">Kribbella qitaiheensis</name>
    <dbReference type="NCBI Taxonomy" id="1544730"/>
    <lineage>
        <taxon>Bacteria</taxon>
        <taxon>Bacillati</taxon>
        <taxon>Actinomycetota</taxon>
        <taxon>Actinomycetes</taxon>
        <taxon>Propionibacteriales</taxon>
        <taxon>Kribbellaceae</taxon>
        <taxon>Kribbella</taxon>
    </lineage>
</organism>
<feature type="region of interest" description="Disordered" evidence="1">
    <location>
        <begin position="62"/>
        <end position="89"/>
    </location>
</feature>
<keyword evidence="4" id="KW-1185">Reference proteome</keyword>
<feature type="compositionally biased region" description="Basic residues" evidence="1">
    <location>
        <begin position="64"/>
        <end position="89"/>
    </location>
</feature>
<name>A0A7G6X3J9_9ACTN</name>
<feature type="transmembrane region" description="Helical" evidence="2">
    <location>
        <begin position="36"/>
        <end position="57"/>
    </location>
</feature>
<keyword evidence="2" id="KW-1133">Transmembrane helix</keyword>
<dbReference type="AlphaFoldDB" id="A0A7G6X3J9"/>
<evidence type="ECO:0000256" key="1">
    <source>
        <dbReference type="SAM" id="MobiDB-lite"/>
    </source>
</evidence>
<proteinExistence type="predicted"/>
<sequence length="89" mass="10151">MSELKDLAWSVQESVEPMPFEDLQRRGIRRRRRRQVLIGAGTAVATATAVLAVLLPLGGSVGARRSRSLRGPQRRRWTAYRSARRKPRR</sequence>
<reference evidence="4" key="1">
    <citation type="submission" date="2019-09" db="EMBL/GenBank/DDBJ databases">
        <title>Antimicrobial potential of Antarctic Bacteria.</title>
        <authorList>
            <person name="Benaud N."/>
            <person name="Edwards R.J."/>
            <person name="Ferrari B.C."/>
        </authorList>
    </citation>
    <scope>NUCLEOTIDE SEQUENCE [LARGE SCALE GENOMIC DNA]</scope>
    <source>
        <strain evidence="4">SPB151</strain>
    </source>
</reference>
<reference evidence="3 4" key="2">
    <citation type="journal article" date="2020" name="Microbiol. Resour. Announc.">
        <title>Antarctic desert soil bacteria exhibit high novel natural product potential, evaluated through long-read genome sequencing and comparative genomics.</title>
        <authorList>
            <person name="Benaud N."/>
            <person name="Edwards R.J."/>
            <person name="Amos T.G."/>
            <person name="D'Agostino P.M."/>
            <person name="Gutierrez-Chavez C."/>
            <person name="Montgomery K."/>
            <person name="Nicetic I."/>
            <person name="Ferrari B.C."/>
        </authorList>
    </citation>
    <scope>NUCLEOTIDE SEQUENCE [LARGE SCALE GENOMIC DNA]</scope>
    <source>
        <strain evidence="3 4">SPB151</strain>
    </source>
</reference>